<evidence type="ECO:0000313" key="1">
    <source>
        <dbReference type="EMBL" id="QHT14850.1"/>
    </source>
</evidence>
<organism evidence="1">
    <name type="scientific">viral metagenome</name>
    <dbReference type="NCBI Taxonomy" id="1070528"/>
    <lineage>
        <taxon>unclassified sequences</taxon>
        <taxon>metagenomes</taxon>
        <taxon>organismal metagenomes</taxon>
    </lineage>
</organism>
<reference evidence="1" key="1">
    <citation type="journal article" date="2020" name="Nature">
        <title>Giant virus diversity and host interactions through global metagenomics.</title>
        <authorList>
            <person name="Schulz F."/>
            <person name="Roux S."/>
            <person name="Paez-Espino D."/>
            <person name="Jungbluth S."/>
            <person name="Walsh D.A."/>
            <person name="Denef V.J."/>
            <person name="McMahon K.D."/>
            <person name="Konstantinidis K.T."/>
            <person name="Eloe-Fadrosh E.A."/>
            <person name="Kyrpides N.C."/>
            <person name="Woyke T."/>
        </authorList>
    </citation>
    <scope>NUCLEOTIDE SEQUENCE</scope>
    <source>
        <strain evidence="1">GVMAG-M-3300023174-141</strain>
    </source>
</reference>
<proteinExistence type="predicted"/>
<name>A0A6C0DEX9_9ZZZZ</name>
<sequence>MNTVKDHATNVLSYHSTSPEFVLSLLRNGILPNIVLKDEHNEEWTFVYRHRCRFYLMAKTKDMKRFEEVYTATFY</sequence>
<dbReference type="EMBL" id="MN739592">
    <property type="protein sequence ID" value="QHT14850.1"/>
    <property type="molecule type" value="Genomic_DNA"/>
</dbReference>
<protein>
    <submittedName>
        <fullName evidence="1">Uncharacterized protein</fullName>
    </submittedName>
</protein>
<accession>A0A6C0DEX9</accession>
<dbReference type="AlphaFoldDB" id="A0A6C0DEX9"/>